<sequence>MFQSVSAYLCYSARRKSALVHVRSPHMERERERGREGEREAGAVGEAGTESGSLRAWRVLTEEGCSSSRGRAEGKTERNARQPWIPRSPCLTRGGLGFPHCLWYHHSLTIYSTCPITCQSAEALCICYCIADSCLVWRQDVLVLKVFVQLRCRWCRGPCGGLVVSVTNSIARGGKASGTD</sequence>
<protein>
    <submittedName>
        <fullName evidence="2">Uncharacterized protein</fullName>
    </submittedName>
</protein>
<dbReference type="EMBL" id="JAFBMS010000237">
    <property type="protein sequence ID" value="KAG9332754.1"/>
    <property type="molecule type" value="Genomic_DNA"/>
</dbReference>
<feature type="compositionally biased region" description="Basic and acidic residues" evidence="1">
    <location>
        <begin position="25"/>
        <end position="41"/>
    </location>
</feature>
<accession>A0A8T2MXT6</accession>
<gene>
    <name evidence="2" type="ORF">JZ751_014853</name>
</gene>
<dbReference type="Proteomes" id="UP000824540">
    <property type="component" value="Unassembled WGS sequence"/>
</dbReference>
<evidence type="ECO:0000313" key="2">
    <source>
        <dbReference type="EMBL" id="KAG9332754.1"/>
    </source>
</evidence>
<organism evidence="2 3">
    <name type="scientific">Albula glossodonta</name>
    <name type="common">roundjaw bonefish</name>
    <dbReference type="NCBI Taxonomy" id="121402"/>
    <lineage>
        <taxon>Eukaryota</taxon>
        <taxon>Metazoa</taxon>
        <taxon>Chordata</taxon>
        <taxon>Craniata</taxon>
        <taxon>Vertebrata</taxon>
        <taxon>Euteleostomi</taxon>
        <taxon>Actinopterygii</taxon>
        <taxon>Neopterygii</taxon>
        <taxon>Teleostei</taxon>
        <taxon>Albuliformes</taxon>
        <taxon>Albulidae</taxon>
        <taxon>Albula</taxon>
    </lineage>
</organism>
<evidence type="ECO:0000313" key="3">
    <source>
        <dbReference type="Proteomes" id="UP000824540"/>
    </source>
</evidence>
<feature type="region of interest" description="Disordered" evidence="1">
    <location>
        <begin position="22"/>
        <end position="50"/>
    </location>
</feature>
<keyword evidence="3" id="KW-1185">Reference proteome</keyword>
<name>A0A8T2MXT6_9TELE</name>
<dbReference type="AlphaFoldDB" id="A0A8T2MXT6"/>
<comment type="caution">
    <text evidence="2">The sequence shown here is derived from an EMBL/GenBank/DDBJ whole genome shotgun (WGS) entry which is preliminary data.</text>
</comment>
<reference evidence="2" key="1">
    <citation type="thesis" date="2021" institute="BYU ScholarsArchive" country="Provo, UT, USA">
        <title>Applications of and Algorithms for Genome Assembly and Genomic Analyses with an Emphasis on Marine Teleosts.</title>
        <authorList>
            <person name="Pickett B.D."/>
        </authorList>
    </citation>
    <scope>NUCLEOTIDE SEQUENCE</scope>
    <source>
        <strain evidence="2">HI-2016</strain>
    </source>
</reference>
<evidence type="ECO:0000256" key="1">
    <source>
        <dbReference type="SAM" id="MobiDB-lite"/>
    </source>
</evidence>
<proteinExistence type="predicted"/>